<dbReference type="EMBL" id="CP068393">
    <property type="protein sequence ID" value="QUC66412.1"/>
    <property type="molecule type" value="Genomic_DNA"/>
</dbReference>
<evidence type="ECO:0000313" key="1">
    <source>
        <dbReference type="EMBL" id="QUC66412.1"/>
    </source>
</evidence>
<protein>
    <submittedName>
        <fullName evidence="1">Uncharacterized protein</fullName>
    </submittedName>
</protein>
<dbReference type="Proteomes" id="UP000682782">
    <property type="component" value="Chromosome"/>
</dbReference>
<reference evidence="1" key="1">
    <citation type="submission" date="2021-01" db="EMBL/GenBank/DDBJ databases">
        <title>Complete genome sequence of Clostridiales bacterium R-7.</title>
        <authorList>
            <person name="Mahoney-Kurpe S.C."/>
            <person name="Palevich N."/>
            <person name="Koike S."/>
            <person name="Moon C.D."/>
            <person name="Attwood G.T."/>
        </authorList>
    </citation>
    <scope>NUCLEOTIDE SEQUENCE</scope>
    <source>
        <strain evidence="1">R-7</strain>
    </source>
</reference>
<accession>A0AC61MVM6</accession>
<evidence type="ECO:0000313" key="2">
    <source>
        <dbReference type="Proteomes" id="UP000682782"/>
    </source>
</evidence>
<organism evidence="1 2">
    <name type="scientific">Aristaeella hokkaidonensis</name>
    <dbReference type="NCBI Taxonomy" id="3046382"/>
    <lineage>
        <taxon>Bacteria</taxon>
        <taxon>Bacillati</taxon>
        <taxon>Bacillota</taxon>
        <taxon>Clostridia</taxon>
        <taxon>Eubacteriales</taxon>
        <taxon>Aristaeellaceae</taxon>
        <taxon>Aristaeella</taxon>
    </lineage>
</organism>
<sequence length="380" mass="41096">MKRTVKVLLIFLIFILAIASSSLAEPLGFGFVNARDVALRGVMGGTIMDRLPKGTCVWIRDVRMDRAGKKWYEINAKAGVNEDGTEKEHTGWMRAEFIDAGDSLWREVESVAASDAGMLALRTDGTVEQAGQSGENAGQDLRGWAKVLSDIQQVGVCANGQSCYAVGRDGTCYHSADDGENHTERIYTAGGKQRVWEITTDYQLKTGDSTLNWIYPEDLGPEQLSHVTAVADNASRLLLLTDDGRVFAAGWQQDGEEEPEPDWEKWTDVVSLEAASCRFTEDGEVRSACAAVRKDGTVLAAPMELSDLIGSWTDMAKIVIGENWALGLKRDGTVLSAGMAGANPPDVSGWSDIMDLGTGRDYCVGVKSSGSLVFAGDHVF</sequence>
<gene>
    <name evidence="1" type="ORF">JYE49_11150</name>
</gene>
<name>A0AC61MVM6_9FIRM</name>
<proteinExistence type="predicted"/>
<keyword evidence="2" id="KW-1185">Reference proteome</keyword>